<evidence type="ECO:0000256" key="18">
    <source>
        <dbReference type="RuleBase" id="RU003938"/>
    </source>
</evidence>
<name>A0A2Z6EUC2_9BURK</name>
<dbReference type="GO" id="GO:0005886">
    <property type="term" value="C:plasma membrane"/>
    <property type="evidence" value="ECO:0007669"/>
    <property type="project" value="UniProtKB-SubCell"/>
</dbReference>
<sequence length="299" mass="31919">MLKTRLITAVILLAVFLPMIFCPGTTHLLSLLVIGVLTLAAWEWARLLKLAPKLRISYAALVGLLLSCLALAPAQIKGSLQDVSPGFFSVGGWWPILYWIAALFWGAVVPFILLRKPMLAEGPWRVFLLLVGFVVFAVGWDALMAAHQVGPTFLISVLLVVWLADSGAYFAGKRFGQHKLAPLISPGKTWEGVLGAWLLVLSSMAVVVGASRAFGVPPFAAYVSSFSGWLGLLIILTLLVGVGVAGDLFESLMKRQAGLKDSSALLPGHGGILDRLDALLPMLTLAVGLYGGLVRLAPL</sequence>
<dbReference type="EC" id="2.7.7.41" evidence="6 18"/>
<evidence type="ECO:0000256" key="9">
    <source>
        <dbReference type="ARBA" id="ARBA00022516"/>
    </source>
</evidence>
<keyword evidence="8" id="KW-1003">Cell membrane</keyword>
<dbReference type="AlphaFoldDB" id="A0A2Z6EUC2"/>
<dbReference type="GO" id="GO:0016024">
    <property type="term" value="P:CDP-diacylglycerol biosynthetic process"/>
    <property type="evidence" value="ECO:0007669"/>
    <property type="project" value="UniProtKB-UniPathway"/>
</dbReference>
<evidence type="ECO:0000256" key="15">
    <source>
        <dbReference type="ARBA" id="ARBA00023136"/>
    </source>
</evidence>
<keyword evidence="15" id="KW-0472">Membrane</keyword>
<accession>A0A2Z6EUC2</accession>
<evidence type="ECO:0000256" key="11">
    <source>
        <dbReference type="ARBA" id="ARBA00022692"/>
    </source>
</evidence>
<evidence type="ECO:0000256" key="8">
    <source>
        <dbReference type="ARBA" id="ARBA00022475"/>
    </source>
</evidence>
<comment type="subcellular location">
    <subcellularLocation>
        <location evidence="2">Cell membrane</location>
        <topology evidence="2">Multi-pass membrane protein</topology>
    </subcellularLocation>
</comment>
<keyword evidence="10 18" id="KW-0808">Transferase</keyword>
<protein>
    <recommendedName>
        <fullName evidence="7 18">Phosphatidate cytidylyltransferase</fullName>
        <ecNumber evidence="6 18">2.7.7.41</ecNumber>
    </recommendedName>
</protein>
<evidence type="ECO:0000256" key="14">
    <source>
        <dbReference type="ARBA" id="ARBA00023098"/>
    </source>
</evidence>
<dbReference type="UniPathway" id="UPA00557">
    <property type="reaction ID" value="UER00614"/>
</dbReference>
<keyword evidence="12 18" id="KW-0548">Nucleotidyltransferase</keyword>
<evidence type="ECO:0000256" key="1">
    <source>
        <dbReference type="ARBA" id="ARBA00001698"/>
    </source>
</evidence>
<evidence type="ECO:0000256" key="2">
    <source>
        <dbReference type="ARBA" id="ARBA00004651"/>
    </source>
</evidence>
<comment type="similarity">
    <text evidence="5 18">Belongs to the CDS family.</text>
</comment>
<gene>
    <name evidence="19" type="ORF">MCB1EB_0855</name>
</gene>
<dbReference type="InterPro" id="IPR000374">
    <property type="entry name" value="PC_trans"/>
</dbReference>
<keyword evidence="11 18" id="KW-0812">Transmembrane</keyword>
<keyword evidence="13" id="KW-1133">Transmembrane helix</keyword>
<evidence type="ECO:0000256" key="4">
    <source>
        <dbReference type="ARBA" id="ARBA00005189"/>
    </source>
</evidence>
<evidence type="ECO:0000256" key="13">
    <source>
        <dbReference type="ARBA" id="ARBA00022989"/>
    </source>
</evidence>
<keyword evidence="9" id="KW-0444">Lipid biosynthesis</keyword>
<reference evidence="19 20" key="1">
    <citation type="journal article" date="2018" name="Microbes Environ.">
        <title>Comparative Genomic Insights into Endofungal Lifestyles of Two Bacterial Endosymbionts, Mycoavidus cysteinexigens and Burkholderia rhizoxinica.</title>
        <authorList>
            <person name="Sharmin D."/>
            <person name="Guo Y."/>
            <person name="Nishizawa T."/>
            <person name="Ohshima S."/>
            <person name="Sato Y."/>
            <person name="Takashima Y."/>
            <person name="Narisawa K."/>
            <person name="Ohta H."/>
        </authorList>
    </citation>
    <scope>NUCLEOTIDE SEQUENCE [LARGE SCALE GENOMIC DNA]</scope>
    <source>
        <strain evidence="19 20">B1-EB</strain>
    </source>
</reference>
<proteinExistence type="inferred from homology"/>
<dbReference type="GO" id="GO:0004605">
    <property type="term" value="F:phosphatidate cytidylyltransferase activity"/>
    <property type="evidence" value="ECO:0007669"/>
    <property type="project" value="UniProtKB-EC"/>
</dbReference>
<evidence type="ECO:0000256" key="3">
    <source>
        <dbReference type="ARBA" id="ARBA00005119"/>
    </source>
</evidence>
<dbReference type="PANTHER" id="PTHR46382:SF1">
    <property type="entry name" value="PHOSPHATIDATE CYTIDYLYLTRANSFERASE"/>
    <property type="match status" value="1"/>
</dbReference>
<evidence type="ECO:0000256" key="12">
    <source>
        <dbReference type="ARBA" id="ARBA00022695"/>
    </source>
</evidence>
<evidence type="ECO:0000256" key="10">
    <source>
        <dbReference type="ARBA" id="ARBA00022679"/>
    </source>
</evidence>
<dbReference type="KEGG" id="mcys:MCB1EB_0855"/>
<dbReference type="Proteomes" id="UP000282597">
    <property type="component" value="Chromosome"/>
</dbReference>
<keyword evidence="16" id="KW-0594">Phospholipid biosynthesis</keyword>
<keyword evidence="17" id="KW-1208">Phospholipid metabolism</keyword>
<organism evidence="19 20">
    <name type="scientific">Mycoavidus cysteinexigens</name>
    <dbReference type="NCBI Taxonomy" id="1553431"/>
    <lineage>
        <taxon>Bacteria</taxon>
        <taxon>Pseudomonadati</taxon>
        <taxon>Pseudomonadota</taxon>
        <taxon>Betaproteobacteria</taxon>
        <taxon>Burkholderiales</taxon>
        <taxon>Burkholderiaceae</taxon>
        <taxon>Mycoavidus</taxon>
    </lineage>
</organism>
<keyword evidence="20" id="KW-1185">Reference proteome</keyword>
<evidence type="ECO:0000256" key="16">
    <source>
        <dbReference type="ARBA" id="ARBA00023209"/>
    </source>
</evidence>
<evidence type="ECO:0000313" key="19">
    <source>
        <dbReference type="EMBL" id="BBE09016.1"/>
    </source>
</evidence>
<evidence type="ECO:0000256" key="17">
    <source>
        <dbReference type="ARBA" id="ARBA00023264"/>
    </source>
</evidence>
<evidence type="ECO:0000256" key="5">
    <source>
        <dbReference type="ARBA" id="ARBA00010185"/>
    </source>
</evidence>
<comment type="pathway">
    <text evidence="3 18">Phospholipid metabolism; CDP-diacylglycerol biosynthesis; CDP-diacylglycerol from sn-glycerol 3-phosphate: step 3/3.</text>
</comment>
<comment type="pathway">
    <text evidence="4">Lipid metabolism.</text>
</comment>
<evidence type="ECO:0000256" key="6">
    <source>
        <dbReference type="ARBA" id="ARBA00012487"/>
    </source>
</evidence>
<dbReference type="RefSeq" id="WP_045362691.1">
    <property type="nucleotide sequence ID" value="NZ_AP018150.1"/>
</dbReference>
<comment type="catalytic activity">
    <reaction evidence="1 18">
        <text>a 1,2-diacyl-sn-glycero-3-phosphate + CTP + H(+) = a CDP-1,2-diacyl-sn-glycerol + diphosphate</text>
        <dbReference type="Rhea" id="RHEA:16229"/>
        <dbReference type="ChEBI" id="CHEBI:15378"/>
        <dbReference type="ChEBI" id="CHEBI:33019"/>
        <dbReference type="ChEBI" id="CHEBI:37563"/>
        <dbReference type="ChEBI" id="CHEBI:58332"/>
        <dbReference type="ChEBI" id="CHEBI:58608"/>
        <dbReference type="EC" id="2.7.7.41"/>
    </reaction>
</comment>
<evidence type="ECO:0000313" key="20">
    <source>
        <dbReference type="Proteomes" id="UP000282597"/>
    </source>
</evidence>
<dbReference type="PROSITE" id="PS01315">
    <property type="entry name" value="CDS"/>
    <property type="match status" value="1"/>
</dbReference>
<dbReference type="EMBL" id="AP018150">
    <property type="protein sequence ID" value="BBE09016.1"/>
    <property type="molecule type" value="Genomic_DNA"/>
</dbReference>
<dbReference type="Pfam" id="PF01148">
    <property type="entry name" value="CTP_transf_1"/>
    <property type="match status" value="1"/>
</dbReference>
<keyword evidence="14" id="KW-0443">Lipid metabolism</keyword>
<dbReference type="PANTHER" id="PTHR46382">
    <property type="entry name" value="PHOSPHATIDATE CYTIDYLYLTRANSFERASE"/>
    <property type="match status" value="1"/>
</dbReference>
<evidence type="ECO:0000256" key="7">
    <source>
        <dbReference type="ARBA" id="ARBA00019373"/>
    </source>
</evidence>